<dbReference type="SMART" id="SM00220">
    <property type="entry name" value="S_TKc"/>
    <property type="match status" value="1"/>
</dbReference>
<proteinExistence type="predicted"/>
<evidence type="ECO:0000256" key="2">
    <source>
        <dbReference type="ARBA" id="ARBA00022741"/>
    </source>
</evidence>
<dbReference type="Gene3D" id="1.10.510.10">
    <property type="entry name" value="Transferase(Phosphotransferase) domain 1"/>
    <property type="match status" value="1"/>
</dbReference>
<sequence length="726" mass="82660">MSDDSYLLNLWLESKHKIFLGSGTFGTVVSCRNESTRELFALKAMVFQCCEANKDAHSAEINHLKNIYSTLAKMKHKNIAKIDKFNHCRLAGKEIQNFLQDLKTTGNGDDSVSRMIRRIKSIGSVYMLFIQMERCGDTLEQYLRNTEKYLRDVQNPEPTIAKQEVTLTEHNYLERMKVGIIKGLINGVEFLHQNKIIHKRLHPRNIYFTHNRNTTYCLPVKIGDAGITNRSCEIHEKPICRDYMAHETLDDVYEYGTDIFALGLIIWEVLQQIPKKKKAFHFDKLTNGRELNLISDDNCSILQNASQLICNLTERKPENRKTTFSLDEVHFTSSFASDSDELQHVIKNLRRGDVIQIGPGIYHGSILINRDDVILQGIPGETLLLPNAKDSICLHVQSSRCMISGISIYHKNQVGVGILVVGSKNCLQNVKVTKFGQGVVINGESNNLIKFEVNQCHKGILINGNDNNIFKSFLVESGLVAMELIGSKCKVEELVVDKADRGIVIHGGHNIVSQITHNHYGTYRANSFCVCVIGGEDNELTSVMCEDGRVKIFNNGQRTKIHGATCDILNLNDTRIMTKCNITKLPPIQANVDKAKIICSTCKNFYLPRSEISGLSTDILNKEISNPLKHQIINVLYKDAYILRNFARYAASWGLPEEVLDQMDHLYNNHRNKREEGYILIREIMNEWTGRRKRSVQDILTILKPDFEIAHDNVYKLVEEWTFLSE</sequence>
<feature type="domain" description="Protein kinase" evidence="6">
    <location>
        <begin position="14"/>
        <end position="333"/>
    </location>
</feature>
<dbReference type="Gene3D" id="2.160.20.10">
    <property type="entry name" value="Single-stranded right-handed beta-helix, Pectin lyase-like"/>
    <property type="match status" value="1"/>
</dbReference>
<evidence type="ECO:0000256" key="1">
    <source>
        <dbReference type="ARBA" id="ARBA00022679"/>
    </source>
</evidence>
<dbReference type="InterPro" id="IPR017441">
    <property type="entry name" value="Protein_kinase_ATP_BS"/>
</dbReference>
<dbReference type="InterPro" id="IPR012334">
    <property type="entry name" value="Pectin_lyas_fold"/>
</dbReference>
<evidence type="ECO:0000259" key="6">
    <source>
        <dbReference type="PROSITE" id="PS50011"/>
    </source>
</evidence>
<keyword evidence="1" id="KW-0808">Transferase</keyword>
<dbReference type="CDD" id="cd00180">
    <property type="entry name" value="PKc"/>
    <property type="match status" value="1"/>
</dbReference>
<reference evidence="7 8" key="1">
    <citation type="submission" date="2015-12" db="EMBL/GenBank/DDBJ databases">
        <title>The genome of Folsomia candida.</title>
        <authorList>
            <person name="Faddeeva A."/>
            <person name="Derks M.F."/>
            <person name="Anvar Y."/>
            <person name="Smit S."/>
            <person name="Van Straalen N."/>
            <person name="Roelofs D."/>
        </authorList>
    </citation>
    <scope>NUCLEOTIDE SEQUENCE [LARGE SCALE GENOMIC DNA]</scope>
    <source>
        <strain evidence="7 8">VU population</strain>
        <tissue evidence="7">Whole body</tissue>
    </source>
</reference>
<dbReference type="Proteomes" id="UP000198287">
    <property type="component" value="Unassembled WGS sequence"/>
</dbReference>
<name>A0A226DDR5_FOLCA</name>
<evidence type="ECO:0000256" key="5">
    <source>
        <dbReference type="PROSITE-ProRule" id="PRU10141"/>
    </source>
</evidence>
<dbReference type="Pfam" id="PF00069">
    <property type="entry name" value="Pkinase"/>
    <property type="match status" value="1"/>
</dbReference>
<dbReference type="Gene3D" id="3.30.200.20">
    <property type="entry name" value="Phosphorylase Kinase, domain 1"/>
    <property type="match status" value="1"/>
</dbReference>
<evidence type="ECO:0000256" key="4">
    <source>
        <dbReference type="ARBA" id="ARBA00022840"/>
    </source>
</evidence>
<evidence type="ECO:0000313" key="8">
    <source>
        <dbReference type="Proteomes" id="UP000198287"/>
    </source>
</evidence>
<dbReference type="OrthoDB" id="1405469at2759"/>
<dbReference type="PANTHER" id="PTHR11042">
    <property type="entry name" value="EUKARYOTIC TRANSLATION INITIATION FACTOR 2-ALPHA KINASE EIF2-ALPHA KINASE -RELATED"/>
    <property type="match status" value="1"/>
</dbReference>
<evidence type="ECO:0000313" key="7">
    <source>
        <dbReference type="EMBL" id="OXA43313.1"/>
    </source>
</evidence>
<dbReference type="EMBL" id="LNIX01000023">
    <property type="protein sequence ID" value="OXA43313.1"/>
    <property type="molecule type" value="Genomic_DNA"/>
</dbReference>
<comment type="caution">
    <text evidence="7">The sequence shown here is derived from an EMBL/GenBank/DDBJ whole genome shotgun (WGS) entry which is preliminary data.</text>
</comment>
<dbReference type="GO" id="GO:0004672">
    <property type="term" value="F:protein kinase activity"/>
    <property type="evidence" value="ECO:0007669"/>
    <property type="project" value="InterPro"/>
</dbReference>
<dbReference type="InterPro" id="IPR011050">
    <property type="entry name" value="Pectin_lyase_fold/virulence"/>
</dbReference>
<dbReference type="SUPFAM" id="SSF51126">
    <property type="entry name" value="Pectin lyase-like"/>
    <property type="match status" value="1"/>
</dbReference>
<dbReference type="InterPro" id="IPR000719">
    <property type="entry name" value="Prot_kinase_dom"/>
</dbReference>
<dbReference type="PROSITE" id="PS50011">
    <property type="entry name" value="PROTEIN_KINASE_DOM"/>
    <property type="match status" value="1"/>
</dbReference>
<dbReference type="SUPFAM" id="SSF56112">
    <property type="entry name" value="Protein kinase-like (PK-like)"/>
    <property type="match status" value="1"/>
</dbReference>
<evidence type="ECO:0000256" key="3">
    <source>
        <dbReference type="ARBA" id="ARBA00022777"/>
    </source>
</evidence>
<protein>
    <submittedName>
        <fullName evidence="7">Interferon-induced, double-stranded RNA-activated protein kinase</fullName>
    </submittedName>
</protein>
<gene>
    <name evidence="7" type="ORF">Fcan01_22034</name>
</gene>
<dbReference type="AlphaFoldDB" id="A0A226DDR5"/>
<dbReference type="GO" id="GO:0005634">
    <property type="term" value="C:nucleus"/>
    <property type="evidence" value="ECO:0007669"/>
    <property type="project" value="TreeGrafter"/>
</dbReference>
<feature type="binding site" evidence="5">
    <location>
        <position position="43"/>
    </location>
    <ligand>
        <name>ATP</name>
        <dbReference type="ChEBI" id="CHEBI:30616"/>
    </ligand>
</feature>
<dbReference type="InterPro" id="IPR011009">
    <property type="entry name" value="Kinase-like_dom_sf"/>
</dbReference>
<dbReference type="PROSITE" id="PS00107">
    <property type="entry name" value="PROTEIN_KINASE_ATP"/>
    <property type="match status" value="1"/>
</dbReference>
<dbReference type="InterPro" id="IPR050339">
    <property type="entry name" value="CC_SR_Kinase"/>
</dbReference>
<keyword evidence="8" id="KW-1185">Reference proteome</keyword>
<organism evidence="7 8">
    <name type="scientific">Folsomia candida</name>
    <name type="common">Springtail</name>
    <dbReference type="NCBI Taxonomy" id="158441"/>
    <lineage>
        <taxon>Eukaryota</taxon>
        <taxon>Metazoa</taxon>
        <taxon>Ecdysozoa</taxon>
        <taxon>Arthropoda</taxon>
        <taxon>Hexapoda</taxon>
        <taxon>Collembola</taxon>
        <taxon>Entomobryomorpha</taxon>
        <taxon>Isotomoidea</taxon>
        <taxon>Isotomidae</taxon>
        <taxon>Proisotominae</taxon>
        <taxon>Folsomia</taxon>
    </lineage>
</organism>
<dbReference type="GO" id="GO:0005524">
    <property type="term" value="F:ATP binding"/>
    <property type="evidence" value="ECO:0007669"/>
    <property type="project" value="UniProtKB-UniRule"/>
</dbReference>
<keyword evidence="4 5" id="KW-0067">ATP-binding</keyword>
<accession>A0A226DDR5</accession>
<dbReference type="GO" id="GO:0005737">
    <property type="term" value="C:cytoplasm"/>
    <property type="evidence" value="ECO:0007669"/>
    <property type="project" value="TreeGrafter"/>
</dbReference>
<keyword evidence="3 7" id="KW-0418">Kinase</keyword>
<keyword evidence="2 5" id="KW-0547">Nucleotide-binding</keyword>